<dbReference type="Proteomes" id="UP000190341">
    <property type="component" value="Unassembled WGS sequence"/>
</dbReference>
<evidence type="ECO:0000313" key="2">
    <source>
        <dbReference type="EMBL" id="SKC67027.1"/>
    </source>
</evidence>
<evidence type="ECO:0000313" key="3">
    <source>
        <dbReference type="Proteomes" id="UP000190341"/>
    </source>
</evidence>
<dbReference type="OrthoDB" id="5986146at2"/>
<keyword evidence="1" id="KW-0732">Signal</keyword>
<feature type="chain" id="PRO_5012572313" description="Integrating conjugative element protein, PFL_4709 family" evidence="1">
    <location>
        <begin position="31"/>
        <end position="131"/>
    </location>
</feature>
<feature type="signal peptide" evidence="1">
    <location>
        <begin position="1"/>
        <end position="30"/>
    </location>
</feature>
<dbReference type="RefSeq" id="WP_079724248.1">
    <property type="nucleotide sequence ID" value="NZ_BMCL01000002.1"/>
</dbReference>
<evidence type="ECO:0008006" key="4">
    <source>
        <dbReference type="Google" id="ProtNLM"/>
    </source>
</evidence>
<name>A0A1T5KTK3_9GAMM</name>
<evidence type="ECO:0000256" key="1">
    <source>
        <dbReference type="SAM" id="SignalP"/>
    </source>
</evidence>
<organism evidence="2 3">
    <name type="scientific">Pseudoxanthomonas indica</name>
    <dbReference type="NCBI Taxonomy" id="428993"/>
    <lineage>
        <taxon>Bacteria</taxon>
        <taxon>Pseudomonadati</taxon>
        <taxon>Pseudomonadota</taxon>
        <taxon>Gammaproteobacteria</taxon>
        <taxon>Lysobacterales</taxon>
        <taxon>Lysobacteraceae</taxon>
        <taxon>Pseudoxanthomonas</taxon>
    </lineage>
</organism>
<accession>A0A1T5KTK3</accession>
<gene>
    <name evidence="2" type="ORF">SAMN06296058_2009</name>
</gene>
<sequence>MNTKTLLPLTAAALFTLCAGSMVLSTNSYADNASTTTVAAASNTVRVVDLPAVTVTPDAADLSHYLAYKDTKVVNLPAVTVHPESHDLAYYLATQTASVVDMPAITVRPSADDLRVFAAQAGMLARQLAAR</sequence>
<proteinExistence type="predicted"/>
<keyword evidence="3" id="KW-1185">Reference proteome</keyword>
<dbReference type="EMBL" id="FUZV01000001">
    <property type="protein sequence ID" value="SKC67027.1"/>
    <property type="molecule type" value="Genomic_DNA"/>
</dbReference>
<dbReference type="AlphaFoldDB" id="A0A1T5KTK3"/>
<reference evidence="2 3" key="1">
    <citation type="submission" date="2017-02" db="EMBL/GenBank/DDBJ databases">
        <authorList>
            <person name="Peterson S.W."/>
        </authorList>
    </citation>
    <scope>NUCLEOTIDE SEQUENCE [LARGE SCALE GENOMIC DNA]</scope>
    <source>
        <strain evidence="2 3">P15</strain>
    </source>
</reference>
<protein>
    <recommendedName>
        <fullName evidence="4">Integrating conjugative element protein, PFL_4709 family</fullName>
    </recommendedName>
</protein>